<evidence type="ECO:0000256" key="5">
    <source>
        <dbReference type="ARBA" id="ARBA00023136"/>
    </source>
</evidence>
<feature type="domain" description="VTT" evidence="7">
    <location>
        <begin position="30"/>
        <end position="153"/>
    </location>
</feature>
<dbReference type="PANTHER" id="PTHR42709:SF6">
    <property type="entry name" value="UNDECAPRENYL PHOSPHATE TRANSPORTER A"/>
    <property type="match status" value="1"/>
</dbReference>
<feature type="transmembrane region" description="Helical" evidence="6">
    <location>
        <begin position="50"/>
        <end position="72"/>
    </location>
</feature>
<keyword evidence="2" id="KW-1003">Cell membrane</keyword>
<dbReference type="AlphaFoldDB" id="A0A934SEL0"/>
<evidence type="ECO:0000259" key="7">
    <source>
        <dbReference type="Pfam" id="PF09335"/>
    </source>
</evidence>
<keyword evidence="9" id="KW-1185">Reference proteome</keyword>
<dbReference type="InterPro" id="IPR032816">
    <property type="entry name" value="VTT_dom"/>
</dbReference>
<evidence type="ECO:0000256" key="4">
    <source>
        <dbReference type="ARBA" id="ARBA00022989"/>
    </source>
</evidence>
<keyword evidence="3 6" id="KW-0812">Transmembrane</keyword>
<sequence length="195" mass="20874">MSHDLLALLPQWGPWLLAVSAFLSCMMVPVPTSALLLTAGALSGTGHLHLPWLILAAVAGASLGDLTAFSVARRLGPWLNRAGTKRAVLMARAHDFIRKRGLMAVFLSRWLITPLGPAINYVSGAAGMALPRFALASVSGEVLWAVIHLTLGHLVARNFRHDEAAAMKALAVGLVLAAILYAARKFWRGRRGDTI</sequence>
<evidence type="ECO:0000256" key="3">
    <source>
        <dbReference type="ARBA" id="ARBA00022692"/>
    </source>
</evidence>
<evidence type="ECO:0000313" key="8">
    <source>
        <dbReference type="EMBL" id="MBK4215546.1"/>
    </source>
</evidence>
<reference evidence="8" key="1">
    <citation type="submission" date="2021-01" db="EMBL/GenBank/DDBJ databases">
        <title>Paracoccus amoyensis sp. nov., isolated from the surface seawater along the coast of Xiamen Island, China.</title>
        <authorList>
            <person name="Lyu L."/>
        </authorList>
    </citation>
    <scope>NUCLEOTIDE SEQUENCE</scope>
    <source>
        <strain evidence="8">MJ17</strain>
    </source>
</reference>
<comment type="subcellular location">
    <subcellularLocation>
        <location evidence="1">Cell membrane</location>
        <topology evidence="1">Multi-pass membrane protein</topology>
    </subcellularLocation>
</comment>
<evidence type="ECO:0000313" key="9">
    <source>
        <dbReference type="Proteomes" id="UP000640485"/>
    </source>
</evidence>
<organism evidence="8 9">
    <name type="scientific">Paracoccus caeni</name>
    <dbReference type="NCBI Taxonomy" id="657651"/>
    <lineage>
        <taxon>Bacteria</taxon>
        <taxon>Pseudomonadati</taxon>
        <taxon>Pseudomonadota</taxon>
        <taxon>Alphaproteobacteria</taxon>
        <taxon>Rhodobacterales</taxon>
        <taxon>Paracoccaceae</taxon>
        <taxon>Paracoccus</taxon>
    </lineage>
</organism>
<keyword evidence="4 6" id="KW-1133">Transmembrane helix</keyword>
<dbReference type="GO" id="GO:0005886">
    <property type="term" value="C:plasma membrane"/>
    <property type="evidence" value="ECO:0007669"/>
    <property type="project" value="UniProtKB-SubCell"/>
</dbReference>
<evidence type="ECO:0000256" key="1">
    <source>
        <dbReference type="ARBA" id="ARBA00004651"/>
    </source>
</evidence>
<protein>
    <submittedName>
        <fullName evidence="8">DedA family protein</fullName>
    </submittedName>
</protein>
<name>A0A934SEL0_9RHOB</name>
<feature type="transmembrane region" description="Helical" evidence="6">
    <location>
        <begin position="12"/>
        <end position="38"/>
    </location>
</feature>
<accession>A0A934SEL0</accession>
<dbReference type="Proteomes" id="UP000640485">
    <property type="component" value="Unassembled WGS sequence"/>
</dbReference>
<evidence type="ECO:0000256" key="2">
    <source>
        <dbReference type="ARBA" id="ARBA00022475"/>
    </source>
</evidence>
<dbReference type="InterPro" id="IPR051311">
    <property type="entry name" value="DedA_domain"/>
</dbReference>
<evidence type="ECO:0000256" key="6">
    <source>
        <dbReference type="SAM" id="Phobius"/>
    </source>
</evidence>
<dbReference type="Pfam" id="PF09335">
    <property type="entry name" value="VTT_dom"/>
    <property type="match status" value="1"/>
</dbReference>
<feature type="transmembrane region" description="Helical" evidence="6">
    <location>
        <begin position="110"/>
        <end position="130"/>
    </location>
</feature>
<keyword evidence="5 6" id="KW-0472">Membrane</keyword>
<comment type="caution">
    <text evidence="8">The sequence shown here is derived from an EMBL/GenBank/DDBJ whole genome shotgun (WGS) entry which is preliminary data.</text>
</comment>
<gene>
    <name evidence="8" type="ORF">JJJ17_06370</name>
</gene>
<dbReference type="RefSeq" id="WP_200684578.1">
    <property type="nucleotide sequence ID" value="NZ_JAEPRQ010000001.1"/>
</dbReference>
<feature type="transmembrane region" description="Helical" evidence="6">
    <location>
        <begin position="165"/>
        <end position="183"/>
    </location>
</feature>
<proteinExistence type="predicted"/>
<dbReference type="PANTHER" id="PTHR42709">
    <property type="entry name" value="ALKALINE PHOSPHATASE LIKE PROTEIN"/>
    <property type="match status" value="1"/>
</dbReference>
<dbReference type="EMBL" id="JAEPRQ010000001">
    <property type="protein sequence ID" value="MBK4215546.1"/>
    <property type="molecule type" value="Genomic_DNA"/>
</dbReference>